<dbReference type="Proteomes" id="UP000294530">
    <property type="component" value="Unassembled WGS sequence"/>
</dbReference>
<organism evidence="1 2">
    <name type="scientific">Bremia lactucae</name>
    <name type="common">Lettuce downy mildew</name>
    <dbReference type="NCBI Taxonomy" id="4779"/>
    <lineage>
        <taxon>Eukaryota</taxon>
        <taxon>Sar</taxon>
        <taxon>Stramenopiles</taxon>
        <taxon>Oomycota</taxon>
        <taxon>Peronosporomycetes</taxon>
        <taxon>Peronosporales</taxon>
        <taxon>Peronosporaceae</taxon>
        <taxon>Bremia</taxon>
    </lineage>
</organism>
<protein>
    <submittedName>
        <fullName evidence="1">Uncharacterized protein</fullName>
    </submittedName>
</protein>
<proteinExistence type="predicted"/>
<keyword evidence="2" id="KW-1185">Reference proteome</keyword>
<gene>
    <name evidence="1" type="ORF">CCR75_008266</name>
</gene>
<evidence type="ECO:0000313" key="1">
    <source>
        <dbReference type="EMBL" id="TDH73894.1"/>
    </source>
</evidence>
<reference evidence="1 2" key="1">
    <citation type="journal article" date="2021" name="Genome Biol.">
        <title>AFLAP: assembly-free linkage analysis pipeline using k-mers from genome sequencing data.</title>
        <authorList>
            <person name="Fletcher K."/>
            <person name="Zhang L."/>
            <person name="Gil J."/>
            <person name="Han R."/>
            <person name="Cavanaugh K."/>
            <person name="Michelmore R."/>
        </authorList>
    </citation>
    <scope>NUCLEOTIDE SEQUENCE [LARGE SCALE GENOMIC DNA]</scope>
    <source>
        <strain evidence="1 2">SF5</strain>
    </source>
</reference>
<name>A0A976IL80_BRELC</name>
<accession>A0A976IL80</accession>
<sequence length="68" mass="7265">MHGGLQPGYGGLLVTGAFEDGSPLHDACRVMSFTGCGGLRAAVCGESILNRIPWSWFKVELKVRSSLK</sequence>
<dbReference type="GeneID" id="94351991"/>
<evidence type="ECO:0000313" key="2">
    <source>
        <dbReference type="Proteomes" id="UP000294530"/>
    </source>
</evidence>
<dbReference type="RefSeq" id="XP_067823392.1">
    <property type="nucleotide sequence ID" value="XM_067966320.1"/>
</dbReference>
<comment type="caution">
    <text evidence="1">The sequence shown here is derived from an EMBL/GenBank/DDBJ whole genome shotgun (WGS) entry which is preliminary data.</text>
</comment>
<dbReference type="EMBL" id="SHOA02000009">
    <property type="protein sequence ID" value="TDH73894.1"/>
    <property type="molecule type" value="Genomic_DNA"/>
</dbReference>
<dbReference type="AlphaFoldDB" id="A0A976IL80"/>
<dbReference type="KEGG" id="blac:94351991"/>